<dbReference type="Proteomes" id="UP000233769">
    <property type="component" value="Chromosome tk0001"/>
</dbReference>
<feature type="region of interest" description="Disordered" evidence="1">
    <location>
        <begin position="1"/>
        <end position="21"/>
    </location>
</feature>
<evidence type="ECO:0000313" key="2">
    <source>
        <dbReference type="EMBL" id="SOR28245.1"/>
    </source>
</evidence>
<evidence type="ECO:0000256" key="1">
    <source>
        <dbReference type="SAM" id="MobiDB-lite"/>
    </source>
</evidence>
<evidence type="ECO:0000313" key="3">
    <source>
        <dbReference type="Proteomes" id="UP000233769"/>
    </source>
</evidence>
<gene>
    <name evidence="2" type="ORF">TK0001_1643</name>
</gene>
<organism evidence="2 3">
    <name type="scientific">Methylorubrum extorquens</name>
    <name type="common">Methylobacterium dichloromethanicum</name>
    <name type="synonym">Methylobacterium extorquens</name>
    <dbReference type="NCBI Taxonomy" id="408"/>
    <lineage>
        <taxon>Bacteria</taxon>
        <taxon>Pseudomonadati</taxon>
        <taxon>Pseudomonadota</taxon>
        <taxon>Alphaproteobacteria</taxon>
        <taxon>Hyphomicrobiales</taxon>
        <taxon>Methylobacteriaceae</taxon>
        <taxon>Methylorubrum</taxon>
    </lineage>
</organism>
<dbReference type="AlphaFoldDB" id="A0A2N9ALN1"/>
<proteinExistence type="predicted"/>
<dbReference type="EMBL" id="LT962688">
    <property type="protein sequence ID" value="SOR28245.1"/>
    <property type="molecule type" value="Genomic_DNA"/>
</dbReference>
<reference evidence="3" key="1">
    <citation type="submission" date="2017-10" db="EMBL/GenBank/DDBJ databases">
        <authorList>
            <person name="Regsiter A."/>
            <person name="William W."/>
        </authorList>
    </citation>
    <scope>NUCLEOTIDE SEQUENCE [LARGE SCALE GENOMIC DNA]</scope>
</reference>
<accession>A0A2N9ALN1</accession>
<name>A0A2N9ALN1_METEX</name>
<protein>
    <submittedName>
        <fullName evidence="2">Uncharacterized protein</fullName>
    </submittedName>
</protein>
<sequence length="21" mass="2353">MRPRLPAGQARLSKTVKLTND</sequence>